<gene>
    <name evidence="2" type="ORF">PoB_000643800</name>
</gene>
<dbReference type="Proteomes" id="UP000735302">
    <property type="component" value="Unassembled WGS sequence"/>
</dbReference>
<feature type="compositionally biased region" description="Polar residues" evidence="1">
    <location>
        <begin position="36"/>
        <end position="45"/>
    </location>
</feature>
<name>A0AAV3YBX8_9GAST</name>
<feature type="compositionally biased region" description="Basic and acidic residues" evidence="1">
    <location>
        <begin position="1"/>
        <end position="29"/>
    </location>
</feature>
<evidence type="ECO:0000313" key="2">
    <source>
        <dbReference type="EMBL" id="GFN79932.1"/>
    </source>
</evidence>
<reference evidence="2 3" key="1">
    <citation type="journal article" date="2021" name="Elife">
        <title>Chloroplast acquisition without the gene transfer in kleptoplastic sea slugs, Plakobranchus ocellatus.</title>
        <authorList>
            <person name="Maeda T."/>
            <person name="Takahashi S."/>
            <person name="Yoshida T."/>
            <person name="Shimamura S."/>
            <person name="Takaki Y."/>
            <person name="Nagai Y."/>
            <person name="Toyoda A."/>
            <person name="Suzuki Y."/>
            <person name="Arimoto A."/>
            <person name="Ishii H."/>
            <person name="Satoh N."/>
            <person name="Nishiyama T."/>
            <person name="Hasebe M."/>
            <person name="Maruyama T."/>
            <person name="Minagawa J."/>
            <person name="Obokata J."/>
            <person name="Shigenobu S."/>
        </authorList>
    </citation>
    <scope>NUCLEOTIDE SEQUENCE [LARGE SCALE GENOMIC DNA]</scope>
</reference>
<sequence length="100" mass="11176">MFSDELHGGEPSERKETKGQGSKMDKEQISPKVKQTAIQAESGQESKACGERADAHYMFTCELRRYQKYDSSPALSPIPMLISQQNVAGAFTRQITMSLF</sequence>
<protein>
    <submittedName>
        <fullName evidence="2">Uncharacterized protein</fullName>
    </submittedName>
</protein>
<feature type="region of interest" description="Disordered" evidence="1">
    <location>
        <begin position="1"/>
        <end position="49"/>
    </location>
</feature>
<comment type="caution">
    <text evidence="2">The sequence shown here is derived from an EMBL/GenBank/DDBJ whole genome shotgun (WGS) entry which is preliminary data.</text>
</comment>
<dbReference type="AlphaFoldDB" id="A0AAV3YBX8"/>
<keyword evidence="3" id="KW-1185">Reference proteome</keyword>
<accession>A0AAV3YBX8</accession>
<evidence type="ECO:0000313" key="3">
    <source>
        <dbReference type="Proteomes" id="UP000735302"/>
    </source>
</evidence>
<organism evidence="2 3">
    <name type="scientific">Plakobranchus ocellatus</name>
    <dbReference type="NCBI Taxonomy" id="259542"/>
    <lineage>
        <taxon>Eukaryota</taxon>
        <taxon>Metazoa</taxon>
        <taxon>Spiralia</taxon>
        <taxon>Lophotrochozoa</taxon>
        <taxon>Mollusca</taxon>
        <taxon>Gastropoda</taxon>
        <taxon>Heterobranchia</taxon>
        <taxon>Euthyneura</taxon>
        <taxon>Panpulmonata</taxon>
        <taxon>Sacoglossa</taxon>
        <taxon>Placobranchoidea</taxon>
        <taxon>Plakobranchidae</taxon>
        <taxon>Plakobranchus</taxon>
    </lineage>
</organism>
<evidence type="ECO:0000256" key="1">
    <source>
        <dbReference type="SAM" id="MobiDB-lite"/>
    </source>
</evidence>
<proteinExistence type="predicted"/>
<dbReference type="EMBL" id="BLXT01000744">
    <property type="protein sequence ID" value="GFN79932.1"/>
    <property type="molecule type" value="Genomic_DNA"/>
</dbReference>